<name>A0ABR2L169_9EUKA</name>
<reference evidence="2 3" key="1">
    <citation type="submission" date="2024-04" db="EMBL/GenBank/DDBJ databases">
        <title>Tritrichomonas musculus Genome.</title>
        <authorList>
            <person name="Alves-Ferreira E."/>
            <person name="Grigg M."/>
            <person name="Lorenzi H."/>
            <person name="Galac M."/>
        </authorList>
    </citation>
    <scope>NUCLEOTIDE SEQUENCE [LARGE SCALE GENOMIC DNA]</scope>
    <source>
        <strain evidence="2 3">EAF2021</strain>
    </source>
</reference>
<dbReference type="Proteomes" id="UP001470230">
    <property type="component" value="Unassembled WGS sequence"/>
</dbReference>
<evidence type="ECO:0000313" key="3">
    <source>
        <dbReference type="Proteomes" id="UP001470230"/>
    </source>
</evidence>
<organism evidence="2 3">
    <name type="scientific">Tritrichomonas musculus</name>
    <dbReference type="NCBI Taxonomy" id="1915356"/>
    <lineage>
        <taxon>Eukaryota</taxon>
        <taxon>Metamonada</taxon>
        <taxon>Parabasalia</taxon>
        <taxon>Tritrichomonadida</taxon>
        <taxon>Tritrichomonadidae</taxon>
        <taxon>Tritrichomonas</taxon>
    </lineage>
</organism>
<gene>
    <name evidence="2" type="ORF">M9Y10_014762</name>
</gene>
<feature type="region of interest" description="Disordered" evidence="1">
    <location>
        <begin position="188"/>
        <end position="229"/>
    </location>
</feature>
<feature type="compositionally biased region" description="Basic and acidic residues" evidence="1">
    <location>
        <begin position="198"/>
        <end position="229"/>
    </location>
</feature>
<sequence>MNLLDDDKWVDASMGPDETDIDIDDFLNDVKPKSNLNNNINITKVDTKKSNAPVQISKVTSAKSIPKSDFLNIKECANKNTISKSHSLKSNCEFSDSDIDFADFMFSDDEFKDAKNNKNNTIQKSPINNNITSNKVLAEPKKEEKTVNTIITNNKPPEKINNTQTNKNNLDEICLADDNDDFDNGAFEISDISTPDINEPKPADKEKKIENTNQVSEKKETKIENSSQEKIKKEEIKIENTNQVCDKKEMKIENQEKIKKEEKKKEEKKKDPLLALFDDLEKKQNESVEIEIPKVQPKKAAKKRKNPTRRQETKSPLNILDDLDLGISIEEDKNQVDDILINSPSPKKTKKADLKNNKLNKINMEIKVEKQEKNQNALLQPTNLPPLQTRTIPLQNEIILKSGLEAFEYSFINNLSYFLSEFRYSFITQFQNQMRKCFEFDSQINTFLINFTRELNEVFSSMSYYQNIGSLSFTNIESDIDSEFKQYLSLSPNPNTNKKENDQFSLEIEDSIEPIEKVESLHSKFSNDCQNLLRQLSKESLSLNNSYQDLSNLRTISKLNDVSELESKIIQIDIERESIESRLNYIKAKSLESQEEYDFLAKYDNDPRSNRNEFNELLQNLKDFQKKGSFNSNHKFKTIIDEICDLSSQITFHSNSLSNKLFQSNKPLNPNNGYFMGNNYNNNMSSATIGYSFDCSSYTSSNEIVEEVRSRLNRVKKMREETIADLRRFEPNYNFPLAGF</sequence>
<evidence type="ECO:0000256" key="1">
    <source>
        <dbReference type="SAM" id="MobiDB-lite"/>
    </source>
</evidence>
<evidence type="ECO:0000313" key="2">
    <source>
        <dbReference type="EMBL" id="KAK8896838.1"/>
    </source>
</evidence>
<feature type="region of interest" description="Disordered" evidence="1">
    <location>
        <begin position="296"/>
        <end position="315"/>
    </location>
</feature>
<protein>
    <submittedName>
        <fullName evidence="2">Uncharacterized protein</fullName>
    </submittedName>
</protein>
<accession>A0ABR2L169</accession>
<proteinExistence type="predicted"/>
<feature type="compositionally biased region" description="Basic residues" evidence="1">
    <location>
        <begin position="296"/>
        <end position="308"/>
    </location>
</feature>
<dbReference type="EMBL" id="JAPFFF010000002">
    <property type="protein sequence ID" value="KAK8896838.1"/>
    <property type="molecule type" value="Genomic_DNA"/>
</dbReference>
<comment type="caution">
    <text evidence="2">The sequence shown here is derived from an EMBL/GenBank/DDBJ whole genome shotgun (WGS) entry which is preliminary data.</text>
</comment>
<keyword evidence="3" id="KW-1185">Reference proteome</keyword>